<dbReference type="Proteomes" id="UP001054811">
    <property type="component" value="Chromosome"/>
</dbReference>
<reference evidence="1" key="1">
    <citation type="submission" date="2022-01" db="EMBL/GenBank/DDBJ databases">
        <title>Microbacterium eymi and Microbacterium rhizovicinus sp. nov., isolated from the rhizospheric soil of Elymus tsukushiensis, a plant native to the Dokdo Islands, Republic of Korea.</title>
        <authorList>
            <person name="Hwang Y.J."/>
        </authorList>
    </citation>
    <scope>NUCLEOTIDE SEQUENCE</scope>
    <source>
        <strain evidence="1">KUDC0405</strain>
    </source>
</reference>
<evidence type="ECO:0000313" key="1">
    <source>
        <dbReference type="EMBL" id="UUT36737.1"/>
    </source>
</evidence>
<protein>
    <submittedName>
        <fullName evidence="1">Uncharacterized protein</fullName>
    </submittedName>
</protein>
<keyword evidence="2" id="KW-1185">Reference proteome</keyword>
<dbReference type="EMBL" id="CP091139">
    <property type="protein sequence ID" value="UUT36737.1"/>
    <property type="molecule type" value="Genomic_DNA"/>
</dbReference>
<proteinExistence type="predicted"/>
<organism evidence="1 2">
    <name type="scientific">Microbacterium elymi</name>
    <dbReference type="NCBI Taxonomy" id="2909587"/>
    <lineage>
        <taxon>Bacteria</taxon>
        <taxon>Bacillati</taxon>
        <taxon>Actinomycetota</taxon>
        <taxon>Actinomycetes</taxon>
        <taxon>Micrococcales</taxon>
        <taxon>Microbacteriaceae</taxon>
        <taxon>Microbacterium</taxon>
    </lineage>
</organism>
<name>A0ABY5NNK0_9MICO</name>
<gene>
    <name evidence="1" type="ORF">L2X98_28590</name>
</gene>
<accession>A0ABY5NNK0</accession>
<evidence type="ECO:0000313" key="2">
    <source>
        <dbReference type="Proteomes" id="UP001054811"/>
    </source>
</evidence>
<dbReference type="RefSeq" id="WP_259613413.1">
    <property type="nucleotide sequence ID" value="NZ_CP091139.2"/>
</dbReference>
<sequence length="71" mass="7849">MSIEGEYSVRRISLDSLVRVAARVGLDRDWAEARAHEITDGIVIAYAAAADAARAQARRRPVHRADGRQHP</sequence>